<evidence type="ECO:0000313" key="1">
    <source>
        <dbReference type="EMBL" id="RUP42850.1"/>
    </source>
</evidence>
<accession>A0A433CW46</accession>
<dbReference type="AlphaFoldDB" id="A0A433CW46"/>
<evidence type="ECO:0000313" key="2">
    <source>
        <dbReference type="Proteomes" id="UP000268093"/>
    </source>
</evidence>
<keyword evidence="2" id="KW-1185">Reference proteome</keyword>
<dbReference type="Proteomes" id="UP000268093">
    <property type="component" value="Unassembled WGS sequence"/>
</dbReference>
<sequence>MCVYNVGPPFLFRRFLFSSAFQPPSISTKVQPIHYLSHTAEGKTIENGKQCLDIDHYRAIHQEKPILREFYGKL</sequence>
<name>A0A433CW46_9FUNG</name>
<reference evidence="1 2" key="1">
    <citation type="journal article" date="2018" name="New Phytol.">
        <title>Phylogenomics of Endogonaceae and evolution of mycorrhizas within Mucoromycota.</title>
        <authorList>
            <person name="Chang Y."/>
            <person name="Desiro A."/>
            <person name="Na H."/>
            <person name="Sandor L."/>
            <person name="Lipzen A."/>
            <person name="Clum A."/>
            <person name="Barry K."/>
            <person name="Grigoriev I.V."/>
            <person name="Martin F.M."/>
            <person name="Stajich J.E."/>
            <person name="Smith M.E."/>
            <person name="Bonito G."/>
            <person name="Spatafora J.W."/>
        </authorList>
    </citation>
    <scope>NUCLEOTIDE SEQUENCE [LARGE SCALE GENOMIC DNA]</scope>
    <source>
        <strain evidence="1 2">GMNB39</strain>
    </source>
</reference>
<dbReference type="EMBL" id="RBNI01012265">
    <property type="protein sequence ID" value="RUP42850.1"/>
    <property type="molecule type" value="Genomic_DNA"/>
</dbReference>
<gene>
    <name evidence="1" type="ORF">BC936DRAFT_137990</name>
</gene>
<proteinExistence type="predicted"/>
<organism evidence="1 2">
    <name type="scientific">Jimgerdemannia flammicorona</name>
    <dbReference type="NCBI Taxonomy" id="994334"/>
    <lineage>
        <taxon>Eukaryota</taxon>
        <taxon>Fungi</taxon>
        <taxon>Fungi incertae sedis</taxon>
        <taxon>Mucoromycota</taxon>
        <taxon>Mucoromycotina</taxon>
        <taxon>Endogonomycetes</taxon>
        <taxon>Endogonales</taxon>
        <taxon>Endogonaceae</taxon>
        <taxon>Jimgerdemannia</taxon>
    </lineage>
</organism>
<protein>
    <submittedName>
        <fullName evidence="1">Uncharacterized protein</fullName>
    </submittedName>
</protein>
<comment type="caution">
    <text evidence="1">The sequence shown here is derived from an EMBL/GenBank/DDBJ whole genome shotgun (WGS) entry which is preliminary data.</text>
</comment>